<feature type="non-terminal residue" evidence="1">
    <location>
        <position position="1"/>
    </location>
</feature>
<feature type="non-terminal residue" evidence="1">
    <location>
        <position position="149"/>
    </location>
</feature>
<gene>
    <name evidence="1" type="ORF">g.943</name>
</gene>
<reference evidence="1" key="1">
    <citation type="submission" date="2015-11" db="EMBL/GenBank/DDBJ databases">
        <title>De novo transcriptome assembly of four potential Pierce s Disease insect vectors from Arizona vineyards.</title>
        <authorList>
            <person name="Tassone E.E."/>
        </authorList>
    </citation>
    <scope>NUCLEOTIDE SEQUENCE</scope>
</reference>
<name>A0A1B6L633_9HEMI</name>
<proteinExistence type="predicted"/>
<organism evidence="1">
    <name type="scientific">Graphocephala atropunctata</name>
    <dbReference type="NCBI Taxonomy" id="36148"/>
    <lineage>
        <taxon>Eukaryota</taxon>
        <taxon>Metazoa</taxon>
        <taxon>Ecdysozoa</taxon>
        <taxon>Arthropoda</taxon>
        <taxon>Hexapoda</taxon>
        <taxon>Insecta</taxon>
        <taxon>Pterygota</taxon>
        <taxon>Neoptera</taxon>
        <taxon>Paraneoptera</taxon>
        <taxon>Hemiptera</taxon>
        <taxon>Auchenorrhyncha</taxon>
        <taxon>Membracoidea</taxon>
        <taxon>Cicadellidae</taxon>
        <taxon>Cicadellinae</taxon>
        <taxon>Cicadellini</taxon>
        <taxon>Graphocephala</taxon>
    </lineage>
</organism>
<dbReference type="EMBL" id="GEBQ01020857">
    <property type="protein sequence ID" value="JAT19120.1"/>
    <property type="molecule type" value="Transcribed_RNA"/>
</dbReference>
<accession>A0A1B6L633</accession>
<evidence type="ECO:0000313" key="1">
    <source>
        <dbReference type="EMBL" id="JAT19120.1"/>
    </source>
</evidence>
<dbReference type="AlphaFoldDB" id="A0A1B6L633"/>
<protein>
    <submittedName>
        <fullName evidence="1">Uncharacterized protein</fullName>
    </submittedName>
</protein>
<sequence length="149" mass="16682">LNWATHQAQPVEGVLTAENLRLTILPFLKHIRLRTLSPDTIFKEVLPTEILTGQEVWEISRSLAGNGERRSSSRICTETEERERVPCIADGTVKTYVEAGTFDRTDWCGGVELTVKGSDIALSAVECRTCKYTDSAPGQKREYKITIKI</sequence>